<sequence>MRLGGLRLLQWVSYAHIYSTLDQTAHKINLAKFTLSKCPTLIMTDLAARAWTFRYWTMSSTSASRPRGSSSCTRCGRLGGVLGQVTQSVVDDEDCGLRNTLEVSLELRGLGCVSHNTQQQYVRSWPAPSLESIKRAKELDLKGLGLHPLFSSSFEEEELQQLRLVDSIKQYRSRLTILETNASCQDLSSQVMWPSSRGLQGHCQLPVRQAGGAGGPGWPSPEVPRFTGSSYQEGLYQKWKQKQKITVRSTSAVGPVGSTVSA</sequence>
<name>L5LKT8_MYODS</name>
<keyword evidence="1" id="KW-0547">Nucleotide-binding</keyword>
<protein>
    <submittedName>
        <fullName evidence="1">ATP-dependent RNA helicase DDX54</fullName>
    </submittedName>
</protein>
<organism evidence="1 2">
    <name type="scientific">Myotis davidii</name>
    <name type="common">David's myotis</name>
    <dbReference type="NCBI Taxonomy" id="225400"/>
    <lineage>
        <taxon>Eukaryota</taxon>
        <taxon>Metazoa</taxon>
        <taxon>Chordata</taxon>
        <taxon>Craniata</taxon>
        <taxon>Vertebrata</taxon>
        <taxon>Euteleostomi</taxon>
        <taxon>Mammalia</taxon>
        <taxon>Eutheria</taxon>
        <taxon>Laurasiatheria</taxon>
        <taxon>Chiroptera</taxon>
        <taxon>Yangochiroptera</taxon>
        <taxon>Vespertilionidae</taxon>
        <taxon>Myotis</taxon>
    </lineage>
</organism>
<keyword evidence="1" id="KW-0347">Helicase</keyword>
<evidence type="ECO:0000313" key="1">
    <source>
        <dbReference type="EMBL" id="ELK26561.1"/>
    </source>
</evidence>
<evidence type="ECO:0000313" key="2">
    <source>
        <dbReference type="Proteomes" id="UP000010556"/>
    </source>
</evidence>
<reference evidence="2" key="1">
    <citation type="journal article" date="2013" name="Science">
        <title>Comparative analysis of bat genomes provides insight into the evolution of flight and immunity.</title>
        <authorList>
            <person name="Zhang G."/>
            <person name="Cowled C."/>
            <person name="Shi Z."/>
            <person name="Huang Z."/>
            <person name="Bishop-Lilly K.A."/>
            <person name="Fang X."/>
            <person name="Wynne J.W."/>
            <person name="Xiong Z."/>
            <person name="Baker M.L."/>
            <person name="Zhao W."/>
            <person name="Tachedjian M."/>
            <person name="Zhu Y."/>
            <person name="Zhou P."/>
            <person name="Jiang X."/>
            <person name="Ng J."/>
            <person name="Yang L."/>
            <person name="Wu L."/>
            <person name="Xiao J."/>
            <person name="Feng Y."/>
            <person name="Chen Y."/>
            <person name="Sun X."/>
            <person name="Zhang Y."/>
            <person name="Marsh G.A."/>
            <person name="Crameri G."/>
            <person name="Broder C.C."/>
            <person name="Frey K.G."/>
            <person name="Wang L.F."/>
            <person name="Wang J."/>
        </authorList>
    </citation>
    <scope>NUCLEOTIDE SEQUENCE [LARGE SCALE GENOMIC DNA]</scope>
</reference>
<dbReference type="AlphaFoldDB" id="L5LKT8"/>
<dbReference type="Proteomes" id="UP000010556">
    <property type="component" value="Unassembled WGS sequence"/>
</dbReference>
<keyword evidence="2" id="KW-1185">Reference proteome</keyword>
<dbReference type="GO" id="GO:0004386">
    <property type="term" value="F:helicase activity"/>
    <property type="evidence" value="ECO:0007669"/>
    <property type="project" value="UniProtKB-KW"/>
</dbReference>
<dbReference type="EMBL" id="KB110951">
    <property type="protein sequence ID" value="ELK26561.1"/>
    <property type="molecule type" value="Genomic_DNA"/>
</dbReference>
<keyword evidence="1" id="KW-0067">ATP-binding</keyword>
<accession>L5LKT8</accession>
<gene>
    <name evidence="1" type="ORF">MDA_GLEAN10019282</name>
</gene>
<keyword evidence="1" id="KW-0378">Hydrolase</keyword>
<proteinExistence type="predicted"/>